<protein>
    <submittedName>
        <fullName evidence="1">Uncharacterized protein</fullName>
    </submittedName>
</protein>
<reference evidence="1 2" key="1">
    <citation type="submission" date="2019-09" db="EMBL/GenBank/DDBJ databases">
        <title>Genome sequence of Hymenobacter sp. M3.</title>
        <authorList>
            <person name="Srinivasan S."/>
        </authorList>
    </citation>
    <scope>NUCLEOTIDE SEQUENCE [LARGE SCALE GENOMIC DNA]</scope>
    <source>
        <strain evidence="1 2">M3</strain>
    </source>
</reference>
<dbReference type="AlphaFoldDB" id="A0A7L5A2Y4"/>
<keyword evidence="2" id="KW-1185">Reference proteome</keyword>
<comment type="caution">
    <text evidence="1">The sequence shown here is derived from an EMBL/GenBank/DDBJ whole genome shotgun (WGS) entry which is preliminary data.</text>
</comment>
<dbReference type="Proteomes" id="UP000326380">
    <property type="component" value="Unassembled WGS sequence"/>
</dbReference>
<evidence type="ECO:0000313" key="1">
    <source>
        <dbReference type="EMBL" id="KAA9325942.1"/>
    </source>
</evidence>
<proteinExistence type="predicted"/>
<sequence>MMQLLFVYNANSGAGHALLDALHKLLSPATYSCTLCSLTYGATRMRPEWKAFLQTLPLPVVFLYRDQLVDLYPHLAALPLPAVFTDDTTGTVAPLVTAAEFRHLDLSGLMALVQARVAGARPPATP</sequence>
<accession>A0A7L5A2Y4</accession>
<gene>
    <name evidence="1" type="ORF">F0P96_19225</name>
</gene>
<name>A0A7L5A2Y4_9BACT</name>
<organism evidence="1 2">
    <name type="scientific">Hymenobacter busanensis</name>
    <dbReference type="NCBI Taxonomy" id="2607656"/>
    <lineage>
        <taxon>Bacteria</taxon>
        <taxon>Pseudomonadati</taxon>
        <taxon>Bacteroidota</taxon>
        <taxon>Cytophagia</taxon>
        <taxon>Cytophagales</taxon>
        <taxon>Hymenobacteraceae</taxon>
        <taxon>Hymenobacter</taxon>
    </lineage>
</organism>
<dbReference type="EMBL" id="VTWU01000008">
    <property type="protein sequence ID" value="KAA9325942.1"/>
    <property type="molecule type" value="Genomic_DNA"/>
</dbReference>
<evidence type="ECO:0000313" key="2">
    <source>
        <dbReference type="Proteomes" id="UP000326380"/>
    </source>
</evidence>